<dbReference type="Gene3D" id="3.30.60.20">
    <property type="match status" value="2"/>
</dbReference>
<dbReference type="GO" id="GO:0007165">
    <property type="term" value="P:signal transduction"/>
    <property type="evidence" value="ECO:0007669"/>
    <property type="project" value="InterPro"/>
</dbReference>
<sequence length="237" mass="27144">MVGRRSVQTGETLRRRTSTVRKNYDDHLLTYERYIRSADRPCEHEEFRFFILKCGTLKTNLTFHVKWTMRSALLNLNMKLKKNSLCQTEMLISQPVCNFIVHERCVAQVVTPCCGVAPSLIKNPVAHCWSEPTHHKRKFCTVCRKRLDEMPAVHCMICEYYVHGECADFAAADCKENATYAAGGESRHVHHWREGNLPPASKCAACRRACHSAECLTGYRCEWCGSTVRTAIRLFAV</sequence>
<protein>
    <submittedName>
        <fullName evidence="5">Diacylglycerol kinase theta</fullName>
    </submittedName>
</protein>
<dbReference type="GO" id="GO:0008270">
    <property type="term" value="F:zinc ion binding"/>
    <property type="evidence" value="ECO:0007669"/>
    <property type="project" value="UniProtKB-KW"/>
</dbReference>
<evidence type="ECO:0000259" key="4">
    <source>
        <dbReference type="PROSITE" id="PS50081"/>
    </source>
</evidence>
<dbReference type="EMBL" id="BGZK01000604">
    <property type="protein sequence ID" value="GBP52497.1"/>
    <property type="molecule type" value="Genomic_DNA"/>
</dbReference>
<dbReference type="SUPFAM" id="SSF57889">
    <property type="entry name" value="Cysteine-rich domain"/>
    <property type="match status" value="2"/>
</dbReference>
<comment type="caution">
    <text evidence="5">The sequence shown here is derived from an EMBL/GenBank/DDBJ whole genome shotgun (WGS) entry which is preliminary data.</text>
</comment>
<dbReference type="InterPro" id="IPR037607">
    <property type="entry name" value="DGK"/>
</dbReference>
<dbReference type="PANTHER" id="PTHR11255">
    <property type="entry name" value="DIACYLGLYCEROL KINASE"/>
    <property type="match status" value="1"/>
</dbReference>
<keyword evidence="2" id="KW-0863">Zinc-finger</keyword>
<accession>A0A4C1WQX4</accession>
<dbReference type="GO" id="GO:0004143">
    <property type="term" value="F:ATP-dependent diacylglycerol kinase activity"/>
    <property type="evidence" value="ECO:0007669"/>
    <property type="project" value="InterPro"/>
</dbReference>
<evidence type="ECO:0000313" key="6">
    <source>
        <dbReference type="Proteomes" id="UP000299102"/>
    </source>
</evidence>
<dbReference type="Pfam" id="PF00130">
    <property type="entry name" value="C1_1"/>
    <property type="match status" value="1"/>
</dbReference>
<dbReference type="PANTHER" id="PTHR11255:SF54">
    <property type="entry name" value="DIACYLGLYCEROL KINASE THETA"/>
    <property type="match status" value="1"/>
</dbReference>
<name>A0A4C1WQX4_EUMVA</name>
<evidence type="ECO:0000256" key="2">
    <source>
        <dbReference type="ARBA" id="ARBA00022771"/>
    </source>
</evidence>
<dbReference type="InterPro" id="IPR002219">
    <property type="entry name" value="PKC_DAG/PE"/>
</dbReference>
<dbReference type="PROSITE" id="PS00479">
    <property type="entry name" value="ZF_DAG_PE_1"/>
    <property type="match status" value="1"/>
</dbReference>
<dbReference type="SMART" id="SM00109">
    <property type="entry name" value="C1"/>
    <property type="match status" value="3"/>
</dbReference>
<keyword evidence="3" id="KW-0862">Zinc</keyword>
<keyword evidence="5" id="KW-0808">Transferase</keyword>
<evidence type="ECO:0000256" key="1">
    <source>
        <dbReference type="ARBA" id="ARBA00022723"/>
    </source>
</evidence>
<dbReference type="STRING" id="151549.A0A4C1WQX4"/>
<keyword evidence="1" id="KW-0479">Metal-binding</keyword>
<dbReference type="OrthoDB" id="242257at2759"/>
<evidence type="ECO:0000256" key="3">
    <source>
        <dbReference type="ARBA" id="ARBA00022833"/>
    </source>
</evidence>
<organism evidence="5 6">
    <name type="scientific">Eumeta variegata</name>
    <name type="common">Bagworm moth</name>
    <name type="synonym">Eumeta japonica</name>
    <dbReference type="NCBI Taxonomy" id="151549"/>
    <lineage>
        <taxon>Eukaryota</taxon>
        <taxon>Metazoa</taxon>
        <taxon>Ecdysozoa</taxon>
        <taxon>Arthropoda</taxon>
        <taxon>Hexapoda</taxon>
        <taxon>Insecta</taxon>
        <taxon>Pterygota</taxon>
        <taxon>Neoptera</taxon>
        <taxon>Endopterygota</taxon>
        <taxon>Lepidoptera</taxon>
        <taxon>Glossata</taxon>
        <taxon>Ditrysia</taxon>
        <taxon>Tineoidea</taxon>
        <taxon>Psychidae</taxon>
        <taxon>Oiketicinae</taxon>
        <taxon>Eumeta</taxon>
    </lineage>
</organism>
<dbReference type="InterPro" id="IPR046349">
    <property type="entry name" value="C1-like_sf"/>
</dbReference>
<feature type="domain" description="Phorbol-ester/DAG-type" evidence="4">
    <location>
        <begin position="126"/>
        <end position="174"/>
    </location>
</feature>
<evidence type="ECO:0000313" key="5">
    <source>
        <dbReference type="EMBL" id="GBP52497.1"/>
    </source>
</evidence>
<keyword evidence="5" id="KW-0418">Kinase</keyword>
<reference evidence="5 6" key="1">
    <citation type="journal article" date="2019" name="Commun. Biol.">
        <title>The bagworm genome reveals a unique fibroin gene that provides high tensile strength.</title>
        <authorList>
            <person name="Kono N."/>
            <person name="Nakamura H."/>
            <person name="Ohtoshi R."/>
            <person name="Tomita M."/>
            <person name="Numata K."/>
            <person name="Arakawa K."/>
        </authorList>
    </citation>
    <scope>NUCLEOTIDE SEQUENCE [LARGE SCALE GENOMIC DNA]</scope>
</reference>
<dbReference type="AlphaFoldDB" id="A0A4C1WQX4"/>
<proteinExistence type="predicted"/>
<dbReference type="PROSITE" id="PS50081">
    <property type="entry name" value="ZF_DAG_PE_2"/>
    <property type="match status" value="1"/>
</dbReference>
<dbReference type="CDD" id="cd20804">
    <property type="entry name" value="C1_DGKtheta_typeV_rpt2"/>
    <property type="match status" value="1"/>
</dbReference>
<dbReference type="GO" id="GO:0016020">
    <property type="term" value="C:membrane"/>
    <property type="evidence" value="ECO:0007669"/>
    <property type="project" value="UniProtKB-SubCell"/>
</dbReference>
<keyword evidence="6" id="KW-1185">Reference proteome</keyword>
<gene>
    <name evidence="5" type="primary">Dgkq</name>
    <name evidence="5" type="ORF">EVAR_32053_1</name>
</gene>
<dbReference type="Proteomes" id="UP000299102">
    <property type="component" value="Unassembled WGS sequence"/>
</dbReference>